<dbReference type="PANTHER" id="PTHR37950:SF1">
    <property type="entry name" value="4-HYDROXYPHENYLACETATE CATABOLISM PROTEIN"/>
    <property type="match status" value="1"/>
</dbReference>
<dbReference type="PANTHER" id="PTHR37950">
    <property type="entry name" value="4-HYDROXYPHENYLACETATE CATABOLISM PROTEIN"/>
    <property type="match status" value="1"/>
</dbReference>
<dbReference type="InterPro" id="IPR014347">
    <property type="entry name" value="Tautomerase/MIF_sf"/>
</dbReference>
<dbReference type="GO" id="GO:0008704">
    <property type="term" value="F:5-carboxymethyl-2-hydroxymuconate delta-isomerase activity"/>
    <property type="evidence" value="ECO:0007669"/>
    <property type="project" value="InterPro"/>
</dbReference>
<organism evidence="1 2">
    <name type="scientific">Vibrio aquimaris</name>
    <dbReference type="NCBI Taxonomy" id="2587862"/>
    <lineage>
        <taxon>Bacteria</taxon>
        <taxon>Pseudomonadati</taxon>
        <taxon>Pseudomonadota</taxon>
        <taxon>Gammaproteobacteria</taxon>
        <taxon>Vibrionales</taxon>
        <taxon>Vibrionaceae</taxon>
        <taxon>Vibrio</taxon>
    </lineage>
</organism>
<gene>
    <name evidence="1" type="ORF">FIV01_01255</name>
</gene>
<dbReference type="RefSeq" id="WP_152429396.1">
    <property type="nucleotide sequence ID" value="NZ_CBCSDK010000006.1"/>
</dbReference>
<name>A0A5P9CHB8_9VIBR</name>
<dbReference type="CDD" id="cd00580">
    <property type="entry name" value="CHMI"/>
    <property type="match status" value="1"/>
</dbReference>
<dbReference type="OrthoDB" id="9814215at2"/>
<proteinExistence type="predicted"/>
<dbReference type="EMBL" id="CP045350">
    <property type="protein sequence ID" value="QFT25087.1"/>
    <property type="molecule type" value="Genomic_DNA"/>
</dbReference>
<protein>
    <submittedName>
        <fullName evidence="1">5-carboxymethyl-2-hydroxymuconate isomerase</fullName>
    </submittedName>
</protein>
<accession>A0A5P9CHB8</accession>
<dbReference type="AlphaFoldDB" id="A0A5P9CHB8"/>
<dbReference type="SUPFAM" id="SSF55331">
    <property type="entry name" value="Tautomerase/MIF"/>
    <property type="match status" value="1"/>
</dbReference>
<dbReference type="Pfam" id="PF02962">
    <property type="entry name" value="CHMI"/>
    <property type="match status" value="1"/>
</dbReference>
<keyword evidence="1" id="KW-0413">Isomerase</keyword>
<dbReference type="KEGG" id="vaq:FIV01_01255"/>
<dbReference type="InterPro" id="IPR004220">
    <property type="entry name" value="5-COMe_2-OHmuconate_Isoase"/>
</dbReference>
<dbReference type="Gene3D" id="3.30.429.10">
    <property type="entry name" value="Macrophage Migration Inhibitory Factor"/>
    <property type="match status" value="1"/>
</dbReference>
<evidence type="ECO:0000313" key="1">
    <source>
        <dbReference type="EMBL" id="QFT25087.1"/>
    </source>
</evidence>
<sequence length="115" mass="13290">MPNLIMEYSHPVEDLVDVNRLLKALHQVALECDLFETNSVKSRSLCYQNWLVGQAGSNANFIHINFDLLDGRTQEQKKRLSFELMKVLQQEAGQVHSLTINIRDMDKECFLKVLN</sequence>
<evidence type="ECO:0000313" key="2">
    <source>
        <dbReference type="Proteomes" id="UP000326936"/>
    </source>
</evidence>
<reference evidence="1 2" key="1">
    <citation type="submission" date="2019-10" db="EMBL/GenBank/DDBJ databases">
        <title>Complete genome sequence of Vibrio sp. strain THAF100, isolated from non-filtered water from the water column of tank 6 of a marine aquarium containing stony-coral fragments. Water maintained at 26 degree C.</title>
        <authorList>
            <person name="Ruckert C."/>
            <person name="Franco A."/>
            <person name="Kalinowski J."/>
            <person name="Glaeser S."/>
        </authorList>
    </citation>
    <scope>NUCLEOTIDE SEQUENCE [LARGE SCALE GENOMIC DNA]</scope>
    <source>
        <strain evidence="1 2">THAF100</strain>
    </source>
</reference>
<dbReference type="Proteomes" id="UP000326936">
    <property type="component" value="Chromosome"/>
</dbReference>
<keyword evidence="2" id="KW-1185">Reference proteome</keyword>